<accession>A0A6P9C3H5</accession>
<feature type="transmembrane region" description="Helical" evidence="13">
    <location>
        <begin position="189"/>
        <end position="213"/>
    </location>
</feature>
<evidence type="ECO:0000256" key="10">
    <source>
        <dbReference type="ARBA" id="ARBA00023170"/>
    </source>
</evidence>
<keyword evidence="9 13" id="KW-0472">Membrane</keyword>
<dbReference type="Proteomes" id="UP001652622">
    <property type="component" value="Unplaced"/>
</dbReference>
<dbReference type="GeneID" id="117668884"/>
<gene>
    <name evidence="16" type="primary">LOC117668884</name>
</gene>
<dbReference type="RefSeq" id="XP_034278828.1">
    <property type="nucleotide sequence ID" value="XM_034422937.1"/>
</dbReference>
<evidence type="ECO:0000313" key="15">
    <source>
        <dbReference type="Proteomes" id="UP001652622"/>
    </source>
</evidence>
<dbReference type="FunFam" id="1.20.1070.10:FF:000037">
    <property type="entry name" value="Olfactory receptor"/>
    <property type="match status" value="1"/>
</dbReference>
<dbReference type="CDD" id="cd15227">
    <property type="entry name" value="7tmA_OR14-like"/>
    <property type="match status" value="1"/>
</dbReference>
<dbReference type="InterPro" id="IPR000725">
    <property type="entry name" value="Olfact_rcpt"/>
</dbReference>
<evidence type="ECO:0000256" key="12">
    <source>
        <dbReference type="RuleBase" id="RU000688"/>
    </source>
</evidence>
<comment type="function">
    <text evidence="1">Odorant receptor.</text>
</comment>
<keyword evidence="11 12" id="KW-0807">Transducer</keyword>
<evidence type="ECO:0000313" key="16">
    <source>
        <dbReference type="RefSeq" id="XP_034278828.1"/>
    </source>
</evidence>
<dbReference type="GO" id="GO:0004930">
    <property type="term" value="F:G protein-coupled receptor activity"/>
    <property type="evidence" value="ECO:0007669"/>
    <property type="project" value="UniProtKB-KW"/>
</dbReference>
<evidence type="ECO:0000256" key="6">
    <source>
        <dbReference type="ARBA" id="ARBA00022725"/>
    </source>
</evidence>
<feature type="transmembrane region" description="Helical" evidence="13">
    <location>
        <begin position="139"/>
        <end position="156"/>
    </location>
</feature>
<dbReference type="InterPro" id="IPR017452">
    <property type="entry name" value="GPCR_Rhodpsn_7TM"/>
</dbReference>
<evidence type="ECO:0000256" key="3">
    <source>
        <dbReference type="ARBA" id="ARBA00022475"/>
    </source>
</evidence>
<evidence type="ECO:0000256" key="2">
    <source>
        <dbReference type="ARBA" id="ARBA00004651"/>
    </source>
</evidence>
<evidence type="ECO:0000256" key="13">
    <source>
        <dbReference type="RuleBase" id="RU363047"/>
    </source>
</evidence>
<evidence type="ECO:0000256" key="1">
    <source>
        <dbReference type="ARBA" id="ARBA00002936"/>
    </source>
</evidence>
<dbReference type="GO" id="GO:0004984">
    <property type="term" value="F:olfactory receptor activity"/>
    <property type="evidence" value="ECO:0007669"/>
    <property type="project" value="InterPro"/>
</dbReference>
<keyword evidence="4 13" id="KW-0716">Sensory transduction</keyword>
<protein>
    <recommendedName>
        <fullName evidence="13">Olfactory receptor</fullName>
    </recommendedName>
</protein>
<feature type="transmembrane region" description="Helical" evidence="13">
    <location>
        <begin position="234"/>
        <end position="257"/>
    </location>
</feature>
<name>A0A6P9C3H5_PANGU</name>
<dbReference type="KEGG" id="pgut:117668884"/>
<dbReference type="PANTHER" id="PTHR26452">
    <property type="entry name" value="OLFACTORY RECEPTOR"/>
    <property type="match status" value="1"/>
</dbReference>
<dbReference type="AlphaFoldDB" id="A0A6P9C3H5"/>
<dbReference type="SUPFAM" id="SSF81321">
    <property type="entry name" value="Family A G protein-coupled receptor-like"/>
    <property type="match status" value="1"/>
</dbReference>
<dbReference type="Pfam" id="PF13853">
    <property type="entry name" value="7tm_4"/>
    <property type="match status" value="1"/>
</dbReference>
<dbReference type="PRINTS" id="PR00237">
    <property type="entry name" value="GPCRRHODOPSN"/>
</dbReference>
<organism evidence="15 16">
    <name type="scientific">Pantherophis guttatus</name>
    <name type="common">Corn snake</name>
    <name type="synonym">Elaphe guttata</name>
    <dbReference type="NCBI Taxonomy" id="94885"/>
    <lineage>
        <taxon>Eukaryota</taxon>
        <taxon>Metazoa</taxon>
        <taxon>Chordata</taxon>
        <taxon>Craniata</taxon>
        <taxon>Vertebrata</taxon>
        <taxon>Euteleostomi</taxon>
        <taxon>Lepidosauria</taxon>
        <taxon>Squamata</taxon>
        <taxon>Bifurcata</taxon>
        <taxon>Unidentata</taxon>
        <taxon>Episquamata</taxon>
        <taxon>Toxicofera</taxon>
        <taxon>Serpentes</taxon>
        <taxon>Colubroidea</taxon>
        <taxon>Colubridae</taxon>
        <taxon>Colubrinae</taxon>
        <taxon>Pantherophis</taxon>
    </lineage>
</organism>
<feature type="transmembrane region" description="Helical" evidence="13">
    <location>
        <begin position="61"/>
        <end position="85"/>
    </location>
</feature>
<feature type="domain" description="G-protein coupled receptors family 1 profile" evidence="14">
    <location>
        <begin position="39"/>
        <end position="287"/>
    </location>
</feature>
<dbReference type="PROSITE" id="PS00237">
    <property type="entry name" value="G_PROTEIN_RECEP_F1_1"/>
    <property type="match status" value="1"/>
</dbReference>
<sequence length="304" mass="34113">MANQSFISEFLLLEFSAIQELRIAHFCLFLTLYLATLTGNLLIISVVVFDYRLHTPMYFFLMNLAIQDIASVSVLIPQIMINYVLNNRYISYSGCVAQVLFFISFVGCDVALLTVMGYDRYVAICNPLQYELIMNRRTCKQMVGCVWIAGFLYGGLHTGGTFASPFCSNIVNQFFCEIPQLLKLACADLFLAEIGALIFSALAGVGILIFIVATYMQIFSAVLRIPSVQARKKALSTCLPHVIVFSVFVTIVSFAYLRTPPQKPSHLDLAITITYSIFPPMLNPLIYSLRNKEIKNALSKLLHF</sequence>
<keyword evidence="6 13" id="KW-0552">Olfaction</keyword>
<keyword evidence="10 12" id="KW-0675">Receptor</keyword>
<dbReference type="InterPro" id="IPR000276">
    <property type="entry name" value="GPCR_Rhodpsn"/>
</dbReference>
<keyword evidence="8 12" id="KW-0297">G-protein coupled receptor</keyword>
<dbReference type="PROSITE" id="PS50262">
    <property type="entry name" value="G_PROTEIN_RECEP_F1_2"/>
    <property type="match status" value="1"/>
</dbReference>
<feature type="transmembrane region" description="Helical" evidence="13">
    <location>
        <begin position="269"/>
        <end position="289"/>
    </location>
</feature>
<proteinExistence type="inferred from homology"/>
<evidence type="ECO:0000256" key="8">
    <source>
        <dbReference type="ARBA" id="ARBA00023040"/>
    </source>
</evidence>
<evidence type="ECO:0000256" key="4">
    <source>
        <dbReference type="ARBA" id="ARBA00022606"/>
    </source>
</evidence>
<comment type="similarity">
    <text evidence="12">Belongs to the G-protein coupled receptor 1 family.</text>
</comment>
<dbReference type="InterPro" id="IPR050516">
    <property type="entry name" value="Olfactory_GPCR"/>
</dbReference>
<feature type="transmembrane region" description="Helical" evidence="13">
    <location>
        <begin position="23"/>
        <end position="49"/>
    </location>
</feature>
<evidence type="ECO:0000259" key="14">
    <source>
        <dbReference type="PROSITE" id="PS50262"/>
    </source>
</evidence>
<keyword evidence="3 13" id="KW-1003">Cell membrane</keyword>
<comment type="subcellular location">
    <subcellularLocation>
        <location evidence="2 13">Cell membrane</location>
        <topology evidence="2 13">Multi-pass membrane protein</topology>
    </subcellularLocation>
</comment>
<dbReference type="PRINTS" id="PR00245">
    <property type="entry name" value="OLFACTORYR"/>
</dbReference>
<keyword evidence="5 12" id="KW-0812">Transmembrane</keyword>
<dbReference type="Gene3D" id="1.20.1070.10">
    <property type="entry name" value="Rhodopsin 7-helix transmembrane proteins"/>
    <property type="match status" value="1"/>
</dbReference>
<evidence type="ECO:0000256" key="11">
    <source>
        <dbReference type="ARBA" id="ARBA00023224"/>
    </source>
</evidence>
<dbReference type="OMA" id="FCEAPLI"/>
<feature type="transmembrane region" description="Helical" evidence="13">
    <location>
        <begin position="97"/>
        <end position="118"/>
    </location>
</feature>
<dbReference type="InParanoid" id="A0A6P9C3H5"/>
<keyword evidence="15" id="KW-1185">Reference proteome</keyword>
<keyword evidence="7 13" id="KW-1133">Transmembrane helix</keyword>
<evidence type="ECO:0000256" key="9">
    <source>
        <dbReference type="ARBA" id="ARBA00023136"/>
    </source>
</evidence>
<dbReference type="GO" id="GO:0005886">
    <property type="term" value="C:plasma membrane"/>
    <property type="evidence" value="ECO:0007669"/>
    <property type="project" value="UniProtKB-SubCell"/>
</dbReference>
<reference evidence="16" key="1">
    <citation type="submission" date="2025-08" db="UniProtKB">
        <authorList>
            <consortium name="RefSeq"/>
        </authorList>
    </citation>
    <scope>IDENTIFICATION</scope>
    <source>
        <tissue evidence="16">Blood</tissue>
    </source>
</reference>
<evidence type="ECO:0000256" key="7">
    <source>
        <dbReference type="ARBA" id="ARBA00022989"/>
    </source>
</evidence>
<evidence type="ECO:0000256" key="5">
    <source>
        <dbReference type="ARBA" id="ARBA00022692"/>
    </source>
</evidence>